<keyword evidence="1" id="KW-0808">Transferase</keyword>
<keyword evidence="4" id="KW-0460">Magnesium</keyword>
<dbReference type="EMBL" id="RFFI01000046">
    <property type="protein sequence ID" value="RMI09540.1"/>
    <property type="molecule type" value="Genomic_DNA"/>
</dbReference>
<proteinExistence type="predicted"/>
<dbReference type="GO" id="GO:0006096">
    <property type="term" value="P:glycolytic process"/>
    <property type="evidence" value="ECO:0007669"/>
    <property type="project" value="UniProtKB-KW"/>
</dbReference>
<dbReference type="GO" id="GO:0046872">
    <property type="term" value="F:metal ion binding"/>
    <property type="evidence" value="ECO:0007669"/>
    <property type="project" value="UniProtKB-KW"/>
</dbReference>
<dbReference type="InterPro" id="IPR007666">
    <property type="entry name" value="ADP_PFK/GK"/>
</dbReference>
<evidence type="ECO:0008006" key="8">
    <source>
        <dbReference type="Google" id="ProtNLM"/>
    </source>
</evidence>
<dbReference type="GO" id="GO:0016301">
    <property type="term" value="F:kinase activity"/>
    <property type="evidence" value="ECO:0007669"/>
    <property type="project" value="UniProtKB-KW"/>
</dbReference>
<organism evidence="6 7">
    <name type="scientific">Cellulomonas triticagri</name>
    <dbReference type="NCBI Taxonomy" id="2483352"/>
    <lineage>
        <taxon>Bacteria</taxon>
        <taxon>Bacillati</taxon>
        <taxon>Actinomycetota</taxon>
        <taxon>Actinomycetes</taxon>
        <taxon>Micrococcales</taxon>
        <taxon>Cellulomonadaceae</taxon>
        <taxon>Cellulomonas</taxon>
    </lineage>
</organism>
<keyword evidence="5" id="KW-0324">Glycolysis</keyword>
<dbReference type="GO" id="GO:0016773">
    <property type="term" value="F:phosphotransferase activity, alcohol group as acceptor"/>
    <property type="evidence" value="ECO:0007669"/>
    <property type="project" value="InterPro"/>
</dbReference>
<evidence type="ECO:0000313" key="7">
    <source>
        <dbReference type="Proteomes" id="UP000269289"/>
    </source>
</evidence>
<name>A0A3M2JCG3_9CELL</name>
<accession>A0A3M2JCG3</accession>
<comment type="caution">
    <text evidence="6">The sequence shown here is derived from an EMBL/GenBank/DDBJ whole genome shotgun (WGS) entry which is preliminary data.</text>
</comment>
<evidence type="ECO:0000256" key="5">
    <source>
        <dbReference type="ARBA" id="ARBA00023152"/>
    </source>
</evidence>
<keyword evidence="2" id="KW-0479">Metal-binding</keyword>
<dbReference type="Gene3D" id="3.40.1190.20">
    <property type="match status" value="1"/>
</dbReference>
<evidence type="ECO:0000313" key="6">
    <source>
        <dbReference type="EMBL" id="RMI09540.1"/>
    </source>
</evidence>
<dbReference type="AlphaFoldDB" id="A0A3M2JCG3"/>
<dbReference type="PROSITE" id="PS51255">
    <property type="entry name" value="ADPK"/>
    <property type="match status" value="1"/>
</dbReference>
<keyword evidence="7" id="KW-1185">Reference proteome</keyword>
<protein>
    <recommendedName>
        <fullName evidence="8">ADP-dependent phosphofructokinase/glucokinase</fullName>
    </recommendedName>
</protein>
<dbReference type="RefSeq" id="WP_122149249.1">
    <property type="nucleotide sequence ID" value="NZ_RFFI01000046.1"/>
</dbReference>
<dbReference type="Pfam" id="PF04587">
    <property type="entry name" value="ADP_PFK_GK"/>
    <property type="match status" value="1"/>
</dbReference>
<dbReference type="InterPro" id="IPR029056">
    <property type="entry name" value="Ribokinase-like"/>
</dbReference>
<dbReference type="Proteomes" id="UP000269289">
    <property type="component" value="Unassembled WGS sequence"/>
</dbReference>
<evidence type="ECO:0000256" key="1">
    <source>
        <dbReference type="ARBA" id="ARBA00022679"/>
    </source>
</evidence>
<gene>
    <name evidence="6" type="ORF">EBM89_09775</name>
</gene>
<dbReference type="SUPFAM" id="SSF53613">
    <property type="entry name" value="Ribokinase-like"/>
    <property type="match status" value="1"/>
</dbReference>
<reference evidence="6 7" key="1">
    <citation type="submission" date="2018-10" db="EMBL/GenBank/DDBJ databases">
        <title>Isolation, diversity and antifungal activity of actinobacteria from wheat.</title>
        <authorList>
            <person name="Han C."/>
        </authorList>
    </citation>
    <scope>NUCLEOTIDE SEQUENCE [LARGE SCALE GENOMIC DNA]</scope>
    <source>
        <strain evidence="6 7">NEAU-YY56</strain>
    </source>
</reference>
<keyword evidence="3" id="KW-0418">Kinase</keyword>
<sequence length="401" mass="42856">MTTRYVLGLGGTVDYEIDWDPTLLTRLAAEWGLRADELDAGVPILSERDLLRSLLGFVRDGGGGERFVASSAIVEAFAARFERRITLGGTCVRAAIAMDRVRGLPALVHLVSIDDDVRRLLPASTTYLCSADRDTTDPHLIVQYPAASPVRVDGTDVVAAHPDRLIYVNDPPNRDLVLDPGLGDAVAAADVVLVSGFNVIQDRALLLDRLATLGADLDRLPPGGFVYFEDAGYHLPALRTHVRDALAGRVDVWAMNEDELQSWTGRAVDLLDPDDVTKALADLRAVVPARTLVLHTRYWALAAGERAPDLRAALRGGIDMASTRYVHGDAFTAADYAATGRRAPGVPGAGFAREVEARAGDLGAGPLVCEPAYTLDDVARPTTIGLGDTFVGGFLAALADR</sequence>
<dbReference type="OrthoDB" id="2813007at2"/>
<evidence type="ECO:0000256" key="2">
    <source>
        <dbReference type="ARBA" id="ARBA00022723"/>
    </source>
</evidence>
<evidence type="ECO:0000256" key="3">
    <source>
        <dbReference type="ARBA" id="ARBA00022777"/>
    </source>
</evidence>
<evidence type="ECO:0000256" key="4">
    <source>
        <dbReference type="ARBA" id="ARBA00022842"/>
    </source>
</evidence>